<dbReference type="SMART" id="SM00754">
    <property type="entry name" value="CHRD"/>
    <property type="match status" value="1"/>
</dbReference>
<evidence type="ECO:0000256" key="2">
    <source>
        <dbReference type="SAM" id="SignalP"/>
    </source>
</evidence>
<organism evidence="4 5">
    <name type="scientific">Roseomonas marmotae</name>
    <dbReference type="NCBI Taxonomy" id="2768161"/>
    <lineage>
        <taxon>Bacteria</taxon>
        <taxon>Pseudomonadati</taxon>
        <taxon>Pseudomonadota</taxon>
        <taxon>Alphaproteobacteria</taxon>
        <taxon>Acetobacterales</taxon>
        <taxon>Roseomonadaceae</taxon>
        <taxon>Roseomonas</taxon>
    </lineage>
</organism>
<feature type="signal peptide" evidence="2">
    <location>
        <begin position="1"/>
        <end position="22"/>
    </location>
</feature>
<dbReference type="Pfam" id="PF07589">
    <property type="entry name" value="PEP-CTERM"/>
    <property type="match status" value="1"/>
</dbReference>
<keyword evidence="1" id="KW-0812">Transmembrane</keyword>
<sequence>MRAPALAAAAVAAMLAASASQAAPVFYSTDLSGAAENPPNASPASGTGLLGYDVAAHLMTIEIDFSGLLGQTTVAHIHCCVAPPNNTAPATTVPSFPGFPTGISSGSYSASFNTLDAGTWNPAFIAANGGTAAGAEAAFAAGLDAGFAYLNLHSNQFPAGEIRGYLTPVAVPEPATLGLFAGAIGLLALVRRRARD</sequence>
<reference evidence="4 5" key="1">
    <citation type="submission" date="2020-09" db="EMBL/GenBank/DDBJ databases">
        <title>Roseomonas.</title>
        <authorList>
            <person name="Zhu W."/>
        </authorList>
    </citation>
    <scope>NUCLEOTIDE SEQUENCE [LARGE SCALE GENOMIC DNA]</scope>
    <source>
        <strain evidence="4 5">1311</strain>
    </source>
</reference>
<comment type="caution">
    <text evidence="4">The sequence shown here is derived from an EMBL/GenBank/DDBJ whole genome shotgun (WGS) entry which is preliminary data.</text>
</comment>
<evidence type="ECO:0000313" key="5">
    <source>
        <dbReference type="Proteomes" id="UP001518990"/>
    </source>
</evidence>
<keyword evidence="2" id="KW-0732">Signal</keyword>
<accession>A0ABS3KGS5</accession>
<protein>
    <submittedName>
        <fullName evidence="4">CHRD domain-containing protein</fullName>
    </submittedName>
</protein>
<dbReference type="Pfam" id="PF07452">
    <property type="entry name" value="CHRD"/>
    <property type="match status" value="1"/>
</dbReference>
<keyword evidence="1" id="KW-0472">Membrane</keyword>
<evidence type="ECO:0000256" key="1">
    <source>
        <dbReference type="SAM" id="Phobius"/>
    </source>
</evidence>
<feature type="transmembrane region" description="Helical" evidence="1">
    <location>
        <begin position="174"/>
        <end position="190"/>
    </location>
</feature>
<feature type="domain" description="CHRD" evidence="3">
    <location>
        <begin position="25"/>
        <end position="168"/>
    </location>
</feature>
<feature type="chain" id="PRO_5046267149" evidence="2">
    <location>
        <begin position="23"/>
        <end position="196"/>
    </location>
</feature>
<keyword evidence="1" id="KW-1133">Transmembrane helix</keyword>
<evidence type="ECO:0000259" key="3">
    <source>
        <dbReference type="SMART" id="SM00754"/>
    </source>
</evidence>
<dbReference type="InterPro" id="IPR010895">
    <property type="entry name" value="CHRD"/>
</dbReference>
<dbReference type="InterPro" id="IPR013424">
    <property type="entry name" value="Ice-binding_C"/>
</dbReference>
<proteinExistence type="predicted"/>
<gene>
    <name evidence="4" type="ORF">IAI60_18705</name>
</gene>
<dbReference type="EMBL" id="JACTNF010000026">
    <property type="protein sequence ID" value="MBO1076650.1"/>
    <property type="molecule type" value="Genomic_DNA"/>
</dbReference>
<name>A0ABS3KGS5_9PROT</name>
<dbReference type="NCBIfam" id="TIGR02595">
    <property type="entry name" value="PEP_CTERM"/>
    <property type="match status" value="1"/>
</dbReference>
<evidence type="ECO:0000313" key="4">
    <source>
        <dbReference type="EMBL" id="MBO1076650.1"/>
    </source>
</evidence>
<keyword evidence="5" id="KW-1185">Reference proteome</keyword>
<dbReference type="Proteomes" id="UP001518990">
    <property type="component" value="Unassembled WGS sequence"/>
</dbReference>